<organism evidence="24 25">
    <name type="scientific">Scylla paramamosain</name>
    <name type="common">Mud crab</name>
    <dbReference type="NCBI Taxonomy" id="85552"/>
    <lineage>
        <taxon>Eukaryota</taxon>
        <taxon>Metazoa</taxon>
        <taxon>Ecdysozoa</taxon>
        <taxon>Arthropoda</taxon>
        <taxon>Crustacea</taxon>
        <taxon>Multicrustacea</taxon>
        <taxon>Malacostraca</taxon>
        <taxon>Eumalacostraca</taxon>
        <taxon>Eucarida</taxon>
        <taxon>Decapoda</taxon>
        <taxon>Pleocyemata</taxon>
        <taxon>Brachyura</taxon>
        <taxon>Eubrachyura</taxon>
        <taxon>Portunoidea</taxon>
        <taxon>Portunidae</taxon>
        <taxon>Portuninae</taxon>
        <taxon>Scylla</taxon>
    </lineage>
</organism>
<dbReference type="PANTHER" id="PTHR23072">
    <property type="entry name" value="PHOSPHATIDYLINOSITOL GLYCAN-RELATED"/>
    <property type="match status" value="1"/>
</dbReference>
<dbReference type="GO" id="GO:0003777">
    <property type="term" value="F:microtubule motor activity"/>
    <property type="evidence" value="ECO:0007669"/>
    <property type="project" value="InterPro"/>
</dbReference>
<keyword evidence="15 22" id="KW-0472">Membrane</keyword>
<dbReference type="InterPro" id="IPR039527">
    <property type="entry name" value="PIGG/GPI7"/>
</dbReference>
<evidence type="ECO:0000256" key="17">
    <source>
        <dbReference type="ARBA" id="ARBA00023180"/>
    </source>
</evidence>
<feature type="transmembrane region" description="Helical" evidence="22">
    <location>
        <begin position="411"/>
        <end position="428"/>
    </location>
</feature>
<feature type="compositionally biased region" description="Basic residues" evidence="21">
    <location>
        <begin position="1332"/>
        <end position="1341"/>
    </location>
</feature>
<evidence type="ECO:0000256" key="21">
    <source>
        <dbReference type="SAM" id="MobiDB-lite"/>
    </source>
</evidence>
<dbReference type="PROSITE" id="PS00411">
    <property type="entry name" value="KINESIN_MOTOR_1"/>
    <property type="match status" value="1"/>
</dbReference>
<feature type="transmembrane region" description="Helical" evidence="22">
    <location>
        <begin position="507"/>
        <end position="529"/>
    </location>
</feature>
<evidence type="ECO:0000313" key="25">
    <source>
        <dbReference type="Proteomes" id="UP001487740"/>
    </source>
</evidence>
<feature type="region of interest" description="Disordered" evidence="21">
    <location>
        <begin position="1332"/>
        <end position="1375"/>
    </location>
</feature>
<comment type="pathway">
    <text evidence="3">Glycolipid biosynthesis; glycosylphosphatidylinositol-anchor biosynthesis.</text>
</comment>
<evidence type="ECO:0000256" key="20">
    <source>
        <dbReference type="SAM" id="Coils"/>
    </source>
</evidence>
<dbReference type="CDD" id="cd01371">
    <property type="entry name" value="KISc_KIF3"/>
    <property type="match status" value="1"/>
</dbReference>
<dbReference type="InterPro" id="IPR037674">
    <property type="entry name" value="PIG-G_N"/>
</dbReference>
<keyword evidence="6" id="KW-0337">GPI-anchor biosynthesis</keyword>
<evidence type="ECO:0000313" key="24">
    <source>
        <dbReference type="EMBL" id="KAK8386367.1"/>
    </source>
</evidence>
<evidence type="ECO:0000256" key="22">
    <source>
        <dbReference type="SAM" id="Phobius"/>
    </source>
</evidence>
<dbReference type="PRINTS" id="PR00380">
    <property type="entry name" value="KINESINHEAVY"/>
</dbReference>
<feature type="compositionally biased region" description="Acidic residues" evidence="21">
    <location>
        <begin position="1345"/>
        <end position="1365"/>
    </location>
</feature>
<evidence type="ECO:0000256" key="1">
    <source>
        <dbReference type="ARBA" id="ARBA00004245"/>
    </source>
</evidence>
<dbReference type="Gene3D" id="3.40.850.10">
    <property type="entry name" value="Kinesin motor domain"/>
    <property type="match status" value="1"/>
</dbReference>
<name>A0AAW0TFU9_SCYPA</name>
<dbReference type="Pfam" id="PF00225">
    <property type="entry name" value="Kinesin"/>
    <property type="match status" value="1"/>
</dbReference>
<feature type="transmembrane region" description="Helical" evidence="22">
    <location>
        <begin position="468"/>
        <end position="486"/>
    </location>
</feature>
<evidence type="ECO:0000256" key="11">
    <source>
        <dbReference type="ARBA" id="ARBA00022824"/>
    </source>
</evidence>
<dbReference type="Proteomes" id="UP001487740">
    <property type="component" value="Unassembled WGS sequence"/>
</dbReference>
<evidence type="ECO:0000256" key="8">
    <source>
        <dbReference type="ARBA" id="ARBA00022692"/>
    </source>
</evidence>
<keyword evidence="25" id="KW-1185">Reference proteome</keyword>
<evidence type="ECO:0000256" key="14">
    <source>
        <dbReference type="ARBA" id="ARBA00023054"/>
    </source>
</evidence>
<dbReference type="GO" id="GO:0007018">
    <property type="term" value="P:microtubule-based movement"/>
    <property type="evidence" value="ECO:0007669"/>
    <property type="project" value="InterPro"/>
</dbReference>
<dbReference type="GO" id="GO:0005524">
    <property type="term" value="F:ATP binding"/>
    <property type="evidence" value="ECO:0007669"/>
    <property type="project" value="UniProtKB-UniRule"/>
</dbReference>
<dbReference type="GO" id="GO:0060271">
    <property type="term" value="P:cilium assembly"/>
    <property type="evidence" value="ECO:0007669"/>
    <property type="project" value="UniProtKB-ARBA"/>
</dbReference>
<feature type="transmembrane region" description="Helical" evidence="22">
    <location>
        <begin position="832"/>
        <end position="859"/>
    </location>
</feature>
<evidence type="ECO:0000256" key="12">
    <source>
        <dbReference type="ARBA" id="ARBA00022840"/>
    </source>
</evidence>
<evidence type="ECO:0000259" key="23">
    <source>
        <dbReference type="PROSITE" id="PS50067"/>
    </source>
</evidence>
<dbReference type="Gene3D" id="3.40.720.10">
    <property type="entry name" value="Alkaline Phosphatase, subunit A"/>
    <property type="match status" value="2"/>
</dbReference>
<evidence type="ECO:0000256" key="10">
    <source>
        <dbReference type="ARBA" id="ARBA00022741"/>
    </source>
</evidence>
<feature type="binding site" evidence="19">
    <location>
        <begin position="1055"/>
        <end position="1062"/>
    </location>
    <ligand>
        <name>ATP</name>
        <dbReference type="ChEBI" id="CHEBI:30616"/>
    </ligand>
</feature>
<evidence type="ECO:0000256" key="2">
    <source>
        <dbReference type="ARBA" id="ARBA00004477"/>
    </source>
</evidence>
<dbReference type="GO" id="GO:0051267">
    <property type="term" value="F:CP2 mannose-ethanolamine phosphotransferase activity"/>
    <property type="evidence" value="ECO:0007669"/>
    <property type="project" value="TreeGrafter"/>
</dbReference>
<keyword evidence="5" id="KW-0963">Cytoplasm</keyword>
<dbReference type="SUPFAM" id="SSF53649">
    <property type="entry name" value="Alkaline phosphatase-like"/>
    <property type="match status" value="1"/>
</dbReference>
<evidence type="ECO:0000256" key="13">
    <source>
        <dbReference type="ARBA" id="ARBA00022989"/>
    </source>
</evidence>
<feature type="transmembrane region" description="Helical" evidence="22">
    <location>
        <begin position="535"/>
        <end position="556"/>
    </location>
</feature>
<evidence type="ECO:0000256" key="19">
    <source>
        <dbReference type="PROSITE-ProRule" id="PRU00283"/>
    </source>
</evidence>
<dbReference type="GO" id="GO:0008017">
    <property type="term" value="F:microtubule binding"/>
    <property type="evidence" value="ECO:0007669"/>
    <property type="project" value="InterPro"/>
</dbReference>
<keyword evidence="7" id="KW-0808">Transferase</keyword>
<dbReference type="GO" id="GO:0005789">
    <property type="term" value="C:endoplasmic reticulum membrane"/>
    <property type="evidence" value="ECO:0007669"/>
    <property type="project" value="UniProtKB-SubCell"/>
</dbReference>
<keyword evidence="12 19" id="KW-0067">ATP-binding</keyword>
<dbReference type="PANTHER" id="PTHR23072:SF0">
    <property type="entry name" value="GPI ETHANOLAMINE PHOSPHATE TRANSFERASE 2"/>
    <property type="match status" value="1"/>
</dbReference>
<sequence length="1704" mass="190937">MTGLSPLVVEQCAVVAGLLAYLTGLVTVRPRPAGSPHDTLARYSNDSHMAVEKVVVVVIDALRADHLVTAAAPLMPYLQGQLASGAARGYVVHTAAPTVTLPRIKSLVTGSVPGFMDIIENFGAGELVDDNIIRRWAAQGRRIHLYGDDTWLKVFPSQFSKHQGVTSFFVTDYTEVDRNVTQHLTKVLPSDEWDVLILHYLGLDHIGHLEGPMSPLIGPKLLEMDAVVKNIHVTLEAKGLKYLVLVCGDHGMSDAGGHGGSSHSEVTTSALFLSNTIIKKRPEKVQEARQVDLAPTLGLLTGIGVPEGSVGRPITELLQNIPPEKRMALHSQAARQLLAIAKGSGLHLNHGNVELLFQQTTLLHERIVQDLRQNPAGSRPEVERVCKFYGDCQQEVSDALATRQQSYDLPIIYLATFALLMILAGCVWRQVKGGPAGPKEAGCTFLGWLLVCAGASGSKMCHLLQPSAWLLFMAFVYVMVALASSSSSSTITRNTHKPADNPGSKDAVHYFLMFGTCLHSLSLLGTSLVEEEHQTLYFFTTTLHLYLIFKIIRFNFQGSGACQGHKSSAYKTTSKEEDTSYLHLPTQVKQENRELSLLEKAYLPQNKILLLLALSLVLSRILRAWNATGDKWRHLEDLGDILRALGGRTLVLVVVAGLVLSFLILLHTSWPLVLIALIAVFGRHYPFLASGTFEAQIAYLAIICLYVYGLFKAKLIDLRAHSKVPKMTEEYDVEDDKMSTLLRYSYTALSLLCLLLQRIDNVGMLSLILLQNWILSRVLYRLALARYLSWEGAAMAISWLAFTHYFNQGNSNSLTTIDMSAGFVGVNSFHPLLHGILIATQTFGGTFLTYLAFLVHLASKDGSKERWQRQLYVWWCVRLATVTLYVLNVLCQRHHLFIWSVFTPKLLYEGAHVLVLCALTLYMWGVEKATWWPHTSKPCRYLEHTVMVQGAEGKMKSSNAAAVASAEAVKVVVRCRPMNEQETANQYERVVDMDVDRGVVELRNVKAADTDPRKTFTFDAVYDWNSKQQELYDETFRPLIDSVLNGFNGTIFAYGQTGTGKTYTMEGIRDDPEQRGVIPNSFEHIYNHIARSIDQQFLIRASYLEIYQEEIRDLLGKDQKTRLELKERPDTGVFVKDLQQFVCKSVNEIQHVMTVGNQNRAVGATNMNLHSSRSHAIFIITIECSTLDDRGRGTIRVGKLNLVDLAGSERQSKTGTAGERLKEATKINLSLSALGNVISALVDGKSTHIPYRDSKLTRLLQDSLGGNSKTIMVANIGPASYNYDETITTLRYANRAKNIKNKPKVNEDPKDAILKEYQEELARLKAQLKQRGVKKKKKKKRAEGEEVVEDEEGGEEEEEEEEGVEAEGILQQQQELDEERNRILNDQHMIAEEKERFLTELKNKEAELNTSREVQEKLMSRIQTMESKLLRGGKNIIDHTNEQQRALQLRTQELMEQKKREREMLQRLEKEEESSCEIASTFSSLQAEVEAKTRKLKKLFAKLQSVKQEMGDLHEEFCRDRVDLQHTQDVLTRELKLKALIIENFISPEEKRKILSRAYFDDDEDVWKLRPVVRQTGGTLKRPVSSASRRPTSEYARIQASVDHNPRYKGENIMVVELDPAVRTTRDWEGPLVAPRVAAALEAALTPLDDDLSIDASLATLSRPRAVVSSRKEKTKGKFKSGIRPPSQVPDSSLYPKSRGLVPK</sequence>
<comment type="similarity">
    <text evidence="19">Belongs to the TRAFAC class myosin-kinesin ATPase superfamily. Kinesin family.</text>
</comment>
<reference evidence="24 25" key="1">
    <citation type="submission" date="2023-03" db="EMBL/GenBank/DDBJ databases">
        <title>High-quality genome of Scylla paramamosain provides insights in environmental adaptation.</title>
        <authorList>
            <person name="Zhang L."/>
        </authorList>
    </citation>
    <scope>NUCLEOTIDE SEQUENCE [LARGE SCALE GENOMIC DNA]</scope>
    <source>
        <strain evidence="24">LZ_2023a</strain>
        <tissue evidence="24">Muscle</tissue>
    </source>
</reference>
<keyword evidence="16 19" id="KW-0505">Motor protein</keyword>
<dbReference type="InterPro" id="IPR002591">
    <property type="entry name" value="Phosphodiest/P_Trfase"/>
</dbReference>
<feature type="transmembrane region" description="Helical" evidence="22">
    <location>
        <begin position="645"/>
        <end position="665"/>
    </location>
</feature>
<protein>
    <recommendedName>
        <fullName evidence="23">Kinesin motor domain-containing protein</fullName>
    </recommendedName>
</protein>
<proteinExistence type="inferred from homology"/>
<feature type="transmembrane region" description="Helical" evidence="22">
    <location>
        <begin position="787"/>
        <end position="806"/>
    </location>
</feature>
<evidence type="ECO:0000256" key="7">
    <source>
        <dbReference type="ARBA" id="ARBA00022679"/>
    </source>
</evidence>
<dbReference type="InterPro" id="IPR027417">
    <property type="entry name" value="P-loop_NTPase"/>
</dbReference>
<dbReference type="SUPFAM" id="SSF52540">
    <property type="entry name" value="P-loop containing nucleoside triphosphate hydrolases"/>
    <property type="match status" value="1"/>
</dbReference>
<dbReference type="PROSITE" id="PS50067">
    <property type="entry name" value="KINESIN_MOTOR_2"/>
    <property type="match status" value="1"/>
</dbReference>
<keyword evidence="11" id="KW-0256">Endoplasmic reticulum</keyword>
<keyword evidence="14 20" id="KW-0175">Coiled coil</keyword>
<dbReference type="InterPro" id="IPR045687">
    <property type="entry name" value="PIGG/GPI7_C"/>
</dbReference>
<dbReference type="Pfam" id="PF19316">
    <property type="entry name" value="PIGO_PIGG"/>
    <property type="match status" value="1"/>
</dbReference>
<dbReference type="GO" id="GO:0005874">
    <property type="term" value="C:microtubule"/>
    <property type="evidence" value="ECO:0007669"/>
    <property type="project" value="UniProtKB-KW"/>
</dbReference>
<keyword evidence="18" id="KW-0206">Cytoskeleton</keyword>
<feature type="transmembrane region" description="Helical" evidence="22">
    <location>
        <begin position="695"/>
        <end position="711"/>
    </location>
</feature>
<dbReference type="FunFam" id="3.40.850.10:FF:000017">
    <property type="entry name" value="Kinesin-like protein"/>
    <property type="match status" value="1"/>
</dbReference>
<comment type="caution">
    <text evidence="24">The sequence shown here is derived from an EMBL/GenBank/DDBJ whole genome shotgun (WGS) entry which is preliminary data.</text>
</comment>
<comment type="subcellular location">
    <subcellularLocation>
        <location evidence="1">Cytoplasm</location>
        <location evidence="1">Cytoskeleton</location>
    </subcellularLocation>
    <subcellularLocation>
        <location evidence="2">Endoplasmic reticulum membrane</location>
        <topology evidence="2">Multi-pass membrane protein</topology>
    </subcellularLocation>
</comment>
<dbReference type="GO" id="GO:0006506">
    <property type="term" value="P:GPI anchor biosynthetic process"/>
    <property type="evidence" value="ECO:0007669"/>
    <property type="project" value="UniProtKB-KW"/>
</dbReference>
<evidence type="ECO:0000256" key="18">
    <source>
        <dbReference type="ARBA" id="ARBA00023212"/>
    </source>
</evidence>
<evidence type="ECO:0000256" key="16">
    <source>
        <dbReference type="ARBA" id="ARBA00023175"/>
    </source>
</evidence>
<dbReference type="InterPro" id="IPR001752">
    <property type="entry name" value="Kinesin_motor_dom"/>
</dbReference>
<dbReference type="CDD" id="cd16024">
    <property type="entry name" value="GPI_EPT_2"/>
    <property type="match status" value="1"/>
</dbReference>
<accession>A0AAW0TFU9</accession>
<dbReference type="Pfam" id="PF01663">
    <property type="entry name" value="Phosphodiest"/>
    <property type="match status" value="1"/>
</dbReference>
<dbReference type="InterPro" id="IPR036961">
    <property type="entry name" value="Kinesin_motor_dom_sf"/>
</dbReference>
<gene>
    <name evidence="24" type="ORF">O3P69_010794</name>
</gene>
<feature type="coiled-coil region" evidence="20">
    <location>
        <begin position="1451"/>
        <end position="1516"/>
    </location>
</feature>
<dbReference type="InterPro" id="IPR019821">
    <property type="entry name" value="Kinesin_motor_CS"/>
</dbReference>
<feature type="region of interest" description="Disordered" evidence="21">
    <location>
        <begin position="1663"/>
        <end position="1704"/>
    </location>
</feature>
<keyword evidence="10 19" id="KW-0547">Nucleotide-binding</keyword>
<dbReference type="SMART" id="SM00129">
    <property type="entry name" value="KISc"/>
    <property type="match status" value="1"/>
</dbReference>
<evidence type="ECO:0000256" key="4">
    <source>
        <dbReference type="ARBA" id="ARBA00005315"/>
    </source>
</evidence>
<evidence type="ECO:0000256" key="5">
    <source>
        <dbReference type="ARBA" id="ARBA00022490"/>
    </source>
</evidence>
<feature type="transmembrane region" description="Helical" evidence="22">
    <location>
        <begin position="440"/>
        <end position="456"/>
    </location>
</feature>
<keyword evidence="9" id="KW-0493">Microtubule</keyword>
<evidence type="ECO:0000256" key="3">
    <source>
        <dbReference type="ARBA" id="ARBA00004687"/>
    </source>
</evidence>
<comment type="similarity">
    <text evidence="4">Belongs to the PIGG/PIGN/PIGO family. PIGG subfamily.</text>
</comment>
<evidence type="ECO:0000256" key="9">
    <source>
        <dbReference type="ARBA" id="ARBA00022701"/>
    </source>
</evidence>
<feature type="transmembrane region" description="Helical" evidence="22">
    <location>
        <begin position="871"/>
        <end position="890"/>
    </location>
</feature>
<feature type="domain" description="Kinesin motor" evidence="23">
    <location>
        <begin position="968"/>
        <end position="1299"/>
    </location>
</feature>
<dbReference type="GO" id="GO:0005871">
    <property type="term" value="C:kinesin complex"/>
    <property type="evidence" value="ECO:0007669"/>
    <property type="project" value="UniProtKB-ARBA"/>
</dbReference>
<keyword evidence="17" id="KW-0325">Glycoprotein</keyword>
<keyword evidence="13 22" id="KW-1133">Transmembrane helix</keyword>
<evidence type="ECO:0000256" key="15">
    <source>
        <dbReference type="ARBA" id="ARBA00023136"/>
    </source>
</evidence>
<dbReference type="EMBL" id="JARAKH010000031">
    <property type="protein sequence ID" value="KAK8386367.1"/>
    <property type="molecule type" value="Genomic_DNA"/>
</dbReference>
<dbReference type="InterPro" id="IPR017850">
    <property type="entry name" value="Alkaline_phosphatase_core_sf"/>
</dbReference>
<evidence type="ECO:0000256" key="6">
    <source>
        <dbReference type="ARBA" id="ARBA00022502"/>
    </source>
</evidence>
<keyword evidence="8 22" id="KW-0812">Transmembrane</keyword>